<evidence type="ECO:0000313" key="3">
    <source>
        <dbReference type="Proteomes" id="UP001151752"/>
    </source>
</evidence>
<proteinExistence type="predicted"/>
<feature type="chain" id="PRO_5040446876" evidence="1">
    <location>
        <begin position="26"/>
        <end position="140"/>
    </location>
</feature>
<evidence type="ECO:0000256" key="1">
    <source>
        <dbReference type="SAM" id="SignalP"/>
    </source>
</evidence>
<name>A0A9Q0WAW3_9ROSI</name>
<feature type="signal peptide" evidence="1">
    <location>
        <begin position="1"/>
        <end position="25"/>
    </location>
</feature>
<evidence type="ECO:0000313" key="2">
    <source>
        <dbReference type="EMBL" id="KAJ6762235.1"/>
    </source>
</evidence>
<accession>A0A9Q0WAW3</accession>
<dbReference type="AlphaFoldDB" id="A0A9Q0WAW3"/>
<keyword evidence="3" id="KW-1185">Reference proteome</keyword>
<dbReference type="InterPro" id="IPR016167">
    <property type="entry name" value="FAD-bd_PCMH_sub1"/>
</dbReference>
<reference evidence="2" key="2">
    <citation type="journal article" date="2023" name="Int. J. Mol. Sci.">
        <title>De Novo Assembly and Annotation of 11 Diverse Shrub Willow (Salix) Genomes Reveals Novel Gene Organization in Sex-Linked Regions.</title>
        <authorList>
            <person name="Hyden B."/>
            <person name="Feng K."/>
            <person name="Yates T.B."/>
            <person name="Jawdy S."/>
            <person name="Cereghino C."/>
            <person name="Smart L.B."/>
            <person name="Muchero W."/>
        </authorList>
    </citation>
    <scope>NUCLEOTIDE SEQUENCE</scope>
    <source>
        <tissue evidence="2">Shoot tip</tissue>
    </source>
</reference>
<gene>
    <name evidence="2" type="ORF">OIU74_024848</name>
</gene>
<comment type="caution">
    <text evidence="2">The sequence shown here is derived from an EMBL/GenBank/DDBJ whole genome shotgun (WGS) entry which is preliminary data.</text>
</comment>
<dbReference type="Gene3D" id="3.30.43.10">
    <property type="entry name" value="Uridine Diphospho-n-acetylenolpyruvylglucosamine Reductase, domain 2"/>
    <property type="match status" value="1"/>
</dbReference>
<protein>
    <submittedName>
        <fullName evidence="2">Uncharacterized protein</fullName>
    </submittedName>
</protein>
<dbReference type="EMBL" id="JAPFFM010000005">
    <property type="protein sequence ID" value="KAJ6762235.1"/>
    <property type="molecule type" value="Genomic_DNA"/>
</dbReference>
<keyword evidence="1" id="KW-0732">Signal</keyword>
<dbReference type="Proteomes" id="UP001151752">
    <property type="component" value="Chromosome 19"/>
</dbReference>
<organism evidence="2 3">
    <name type="scientific">Salix koriyanagi</name>
    <dbReference type="NCBI Taxonomy" id="2511006"/>
    <lineage>
        <taxon>Eukaryota</taxon>
        <taxon>Viridiplantae</taxon>
        <taxon>Streptophyta</taxon>
        <taxon>Embryophyta</taxon>
        <taxon>Tracheophyta</taxon>
        <taxon>Spermatophyta</taxon>
        <taxon>Magnoliopsida</taxon>
        <taxon>eudicotyledons</taxon>
        <taxon>Gunneridae</taxon>
        <taxon>Pentapetalae</taxon>
        <taxon>rosids</taxon>
        <taxon>fabids</taxon>
        <taxon>Malpighiales</taxon>
        <taxon>Salicaceae</taxon>
        <taxon>Saliceae</taxon>
        <taxon>Salix</taxon>
    </lineage>
</organism>
<reference evidence="2" key="1">
    <citation type="submission" date="2022-11" db="EMBL/GenBank/DDBJ databases">
        <authorList>
            <person name="Hyden B.L."/>
            <person name="Feng K."/>
            <person name="Yates T."/>
            <person name="Jawdy S."/>
            <person name="Smart L.B."/>
            <person name="Muchero W."/>
        </authorList>
    </citation>
    <scope>NUCLEOTIDE SEQUENCE</scope>
    <source>
        <tissue evidence="2">Shoot tip</tissue>
    </source>
</reference>
<sequence length="140" mass="16076">MAALMKYPSPLFLFVSFALLYPSLCAPEDQITSCLTRQDINNFTTFPRTKQDEDSTRYYKLFNFSIQNLRFTKPTIAKPLAIILPESSDELVKSVMCCREGLLEIRHPASPEISTCHALWEPVCRGQKPEEYLLHLKGFI</sequence>